<accession>A0A4D7E002</accession>
<protein>
    <submittedName>
        <fullName evidence="2">DUF2169 domain-containing protein</fullName>
    </submittedName>
</protein>
<dbReference type="RefSeq" id="WP_027676857.1">
    <property type="nucleotide sequence ID" value="NZ_CP039693.1"/>
</dbReference>
<evidence type="ECO:0000313" key="4">
    <source>
        <dbReference type="Proteomes" id="UP000298545"/>
    </source>
</evidence>
<keyword evidence="2" id="KW-0614">Plasmid</keyword>
<dbReference type="Proteomes" id="UP000826513">
    <property type="component" value="Plasmid unnamed1"/>
</dbReference>
<dbReference type="STRING" id="1367849.GCA_000518585_04335"/>
<evidence type="ECO:0000313" key="5">
    <source>
        <dbReference type="Proteomes" id="UP000826513"/>
    </source>
</evidence>
<reference evidence="2 4" key="1">
    <citation type="submission" date="2019-04" db="EMBL/GenBank/DDBJ databases">
        <title>Complete genome sequence of Agrobacterium larrymoorei CFBP5473.</title>
        <authorList>
            <person name="Haryono M."/>
            <person name="Chou L."/>
            <person name="Lin Y.-C."/>
            <person name="Lai E.-M."/>
            <person name="Kuo C.-H."/>
        </authorList>
    </citation>
    <scope>NUCLEOTIDE SEQUENCE [LARGE SCALE GENOMIC DNA]</scope>
    <source>
        <strain evidence="2 4">CFBP5473</strain>
        <plasmid evidence="2">pAlCFBP5473</plasmid>
        <plasmid evidence="4">palcfbp5473</plasmid>
    </source>
</reference>
<gene>
    <name evidence="2" type="ORF">CFBP5473_21260</name>
    <name evidence="3" type="ORF">J5285_25400</name>
</gene>
<dbReference type="KEGG" id="alf:CFBP5473_21260"/>
<dbReference type="EMBL" id="CP072170">
    <property type="protein sequence ID" value="QYA10535.1"/>
    <property type="molecule type" value="Genomic_DNA"/>
</dbReference>
<dbReference type="Pfam" id="PF09937">
    <property type="entry name" value="DUF2169"/>
    <property type="match status" value="1"/>
</dbReference>
<dbReference type="EMBL" id="CP039693">
    <property type="protein sequence ID" value="QCJ00540.1"/>
    <property type="molecule type" value="Genomic_DNA"/>
</dbReference>
<name>A0A4D7E002_9HYPH</name>
<organism evidence="2 4">
    <name type="scientific">Agrobacterium larrymoorei</name>
    <dbReference type="NCBI Taxonomy" id="160699"/>
    <lineage>
        <taxon>Bacteria</taxon>
        <taxon>Pseudomonadati</taxon>
        <taxon>Pseudomonadota</taxon>
        <taxon>Alphaproteobacteria</taxon>
        <taxon>Hyphomicrobiales</taxon>
        <taxon>Rhizobiaceae</taxon>
        <taxon>Rhizobium/Agrobacterium group</taxon>
        <taxon>Agrobacterium</taxon>
    </lineage>
</organism>
<evidence type="ECO:0000313" key="3">
    <source>
        <dbReference type="EMBL" id="QYA10535.1"/>
    </source>
</evidence>
<geneLocation type="plasmid" evidence="4">
    <name>palcfbp5473</name>
</geneLocation>
<geneLocation type="plasmid" evidence="2">
    <name>pAlCFBP5473</name>
</geneLocation>
<keyword evidence="5" id="KW-1185">Reference proteome</keyword>
<reference evidence="3 5" key="2">
    <citation type="submission" date="2021-03" db="EMBL/GenBank/DDBJ databases">
        <title>Rapid diversification of plasmids in a genus of pathogenic and nitrogen fixing bacteria.</title>
        <authorList>
            <person name="Weisberg A.J."/>
            <person name="Miller M."/>
            <person name="Ream W."/>
            <person name="Grunwald N.J."/>
            <person name="Chang J.H."/>
        </authorList>
    </citation>
    <scope>NUCLEOTIDE SEQUENCE [LARGE SCALE GENOMIC DNA]</scope>
    <source>
        <strain evidence="3 5">AF3.44</strain>
        <plasmid evidence="3 5">unnamed1</plasmid>
    </source>
</reference>
<dbReference type="InterPro" id="IPR018683">
    <property type="entry name" value="DUF2169"/>
</dbReference>
<dbReference type="AlphaFoldDB" id="A0A4D7E002"/>
<evidence type="ECO:0000259" key="1">
    <source>
        <dbReference type="Pfam" id="PF09937"/>
    </source>
</evidence>
<evidence type="ECO:0000313" key="2">
    <source>
        <dbReference type="EMBL" id="QCJ00540.1"/>
    </source>
</evidence>
<sequence>MPELKNLTPFPNFRYYSRDNENREFGIAIVKATYEIAGDGTLVAAEEQAPMLFTDTCHGEVNVSSLWHPSDLVPYKPATDIIVNAVARAPEGRPSPSWTCGLRVERNDQILLDKKVRVTGPKWWRPIWKRKLREEERADWKGVRKLFDRWELSEPDPIQELPLRYEYAFGGEIETGVDEDGNPTFDTDHHNPLGIGKIDREYSDHTKSVAAPQIESPDDPIKEPFKNYRPQNFGPIPPAWLPRRPLGGTYDEHWQDNVWPAWPTDYSFAYHNSAHPDLVIDPYLWGNEQITLTGMSEGIETCVFSLPAEQVMVDFVRADNTTERKNMVMDTVFLDINSARRRDWRVYLSWRVNFEPDHFEQAIIHRKKHSQAGVDLPSQSSKEMAL</sequence>
<dbReference type="OrthoDB" id="237820at2"/>
<dbReference type="Proteomes" id="UP000298545">
    <property type="component" value="Plasmid pAlCFBP5473"/>
</dbReference>
<proteinExistence type="predicted"/>
<feature type="domain" description="DUF2169" evidence="1">
    <location>
        <begin position="23"/>
        <end position="340"/>
    </location>
</feature>
<geneLocation type="plasmid" evidence="3 5">
    <name>unnamed1</name>
</geneLocation>